<evidence type="ECO:0000256" key="3">
    <source>
        <dbReference type="ARBA" id="ARBA00022722"/>
    </source>
</evidence>
<keyword evidence="3 8" id="KW-0540">Nuclease</keyword>
<dbReference type="PANTHER" id="PTHR33653">
    <property type="entry name" value="RIBONUCLEASE VAPC2"/>
    <property type="match status" value="1"/>
</dbReference>
<evidence type="ECO:0000256" key="4">
    <source>
        <dbReference type="ARBA" id="ARBA00022723"/>
    </source>
</evidence>
<dbReference type="GO" id="GO:0000287">
    <property type="term" value="F:magnesium ion binding"/>
    <property type="evidence" value="ECO:0007669"/>
    <property type="project" value="UniProtKB-UniRule"/>
</dbReference>
<dbReference type="GO" id="GO:0090729">
    <property type="term" value="F:toxin activity"/>
    <property type="evidence" value="ECO:0007669"/>
    <property type="project" value="UniProtKB-KW"/>
</dbReference>
<evidence type="ECO:0000313" key="10">
    <source>
        <dbReference type="EMBL" id="WGZ95553.1"/>
    </source>
</evidence>
<accession>A0AA95KRF8</accession>
<sequence length="138" mass="15144">MILLDTNVISELMKAKPEPNVLAWADQQLDTDLYFSAISKGEVEWGIALLADGKRKQHLADAAVEVFAMFEGRCLDYACHVSSFYVAIALHSKQVGRPMSIEDMLIAAVAQANGAVLATRNVTYFDFLPGLVLVSPWV</sequence>
<keyword evidence="6 8" id="KW-0460">Magnesium</keyword>
<protein>
    <recommendedName>
        <fullName evidence="8">Ribonuclease VapC</fullName>
        <shortName evidence="8">RNase VapC</shortName>
        <ecNumber evidence="8">3.1.-.-</ecNumber>
    </recommendedName>
    <alternativeName>
        <fullName evidence="8">Toxin VapC</fullName>
    </alternativeName>
</protein>
<feature type="domain" description="PIN" evidence="9">
    <location>
        <begin position="2"/>
        <end position="121"/>
    </location>
</feature>
<dbReference type="SUPFAM" id="SSF88723">
    <property type="entry name" value="PIN domain-like"/>
    <property type="match status" value="1"/>
</dbReference>
<evidence type="ECO:0000256" key="5">
    <source>
        <dbReference type="ARBA" id="ARBA00022801"/>
    </source>
</evidence>
<comment type="function">
    <text evidence="8">Toxic component of a toxin-antitoxin (TA) system. An RNase.</text>
</comment>
<evidence type="ECO:0000256" key="2">
    <source>
        <dbReference type="ARBA" id="ARBA00022649"/>
    </source>
</evidence>
<dbReference type="AlphaFoldDB" id="A0AA95KRF8"/>
<dbReference type="InterPro" id="IPR002716">
    <property type="entry name" value="PIN_dom"/>
</dbReference>
<keyword evidence="5 8" id="KW-0378">Hydrolase</keyword>
<comment type="cofactor">
    <cofactor evidence="1 8">
        <name>Mg(2+)</name>
        <dbReference type="ChEBI" id="CHEBI:18420"/>
    </cofactor>
</comment>
<dbReference type="GO" id="GO:0004540">
    <property type="term" value="F:RNA nuclease activity"/>
    <property type="evidence" value="ECO:0007669"/>
    <property type="project" value="InterPro"/>
</dbReference>
<dbReference type="EMBL" id="CP124756">
    <property type="protein sequence ID" value="WGZ95553.1"/>
    <property type="molecule type" value="Genomic_DNA"/>
</dbReference>
<reference evidence="10" key="2">
    <citation type="submission" date="2023-04" db="EMBL/GenBank/DDBJ databases">
        <authorList>
            <person name="Beletskiy A.V."/>
            <person name="Mardanov A.V."/>
            <person name="Ravin N.V."/>
        </authorList>
    </citation>
    <scope>NUCLEOTIDE SEQUENCE</scope>
    <source>
        <strain evidence="10">GKL-02</strain>
    </source>
</reference>
<comment type="similarity">
    <text evidence="7 8">Belongs to the PINc/VapC protein family.</text>
</comment>
<dbReference type="PANTHER" id="PTHR33653:SF1">
    <property type="entry name" value="RIBONUCLEASE VAPC2"/>
    <property type="match status" value="1"/>
</dbReference>
<dbReference type="Pfam" id="PF01850">
    <property type="entry name" value="PIN"/>
    <property type="match status" value="1"/>
</dbReference>
<dbReference type="EC" id="3.1.-.-" evidence="8"/>
<proteinExistence type="inferred from homology"/>
<organism evidence="10">
    <name type="scientific">Candidatus Thiothrix putei</name>
    <dbReference type="NCBI Taxonomy" id="3080811"/>
    <lineage>
        <taxon>Bacteria</taxon>
        <taxon>Pseudomonadati</taxon>
        <taxon>Pseudomonadota</taxon>
        <taxon>Gammaproteobacteria</taxon>
        <taxon>Thiotrichales</taxon>
        <taxon>Thiotrichaceae</taxon>
        <taxon>Thiothrix</taxon>
    </lineage>
</organism>
<feature type="binding site" evidence="8">
    <location>
        <position position="5"/>
    </location>
    <ligand>
        <name>Mg(2+)</name>
        <dbReference type="ChEBI" id="CHEBI:18420"/>
    </ligand>
</feature>
<evidence type="ECO:0000256" key="7">
    <source>
        <dbReference type="ARBA" id="ARBA00038093"/>
    </source>
</evidence>
<dbReference type="Proteomes" id="UP001301326">
    <property type="component" value="Chromosome"/>
</dbReference>
<dbReference type="KEGG" id="tput:QJT81_06075"/>
<evidence type="ECO:0000256" key="6">
    <source>
        <dbReference type="ARBA" id="ARBA00022842"/>
    </source>
</evidence>
<dbReference type="HAMAP" id="MF_00265">
    <property type="entry name" value="VapC_Nob1"/>
    <property type="match status" value="1"/>
</dbReference>
<feature type="binding site" evidence="8">
    <location>
        <position position="103"/>
    </location>
    <ligand>
        <name>Mg(2+)</name>
        <dbReference type="ChEBI" id="CHEBI:18420"/>
    </ligand>
</feature>
<dbReference type="InterPro" id="IPR029060">
    <property type="entry name" value="PIN-like_dom_sf"/>
</dbReference>
<name>A0AA95KRF8_9GAMM</name>
<dbReference type="Gene3D" id="3.40.50.1010">
    <property type="entry name" value="5'-nuclease"/>
    <property type="match status" value="1"/>
</dbReference>
<keyword evidence="8" id="KW-0800">Toxin</keyword>
<reference evidence="10" key="1">
    <citation type="journal article" date="2023" name="Int. J. Mol. Sci.">
        <title>Metagenomics Revealed a New Genus 'Candidatus Thiocaldithrix dubininis' gen. nov., sp. nov. and a New Species 'Candidatus Thiothrix putei' sp. nov. in the Family Thiotrichaceae, Some Members of Which Have Traits of Both Na+- and H+-Motive Energetics.</title>
        <authorList>
            <person name="Ravin N.V."/>
            <person name="Muntyan M.S."/>
            <person name="Smolyakov D.D."/>
            <person name="Rudenko T.S."/>
            <person name="Beletsky A.V."/>
            <person name="Mardanov A.V."/>
            <person name="Grabovich M.Y."/>
        </authorList>
    </citation>
    <scope>NUCLEOTIDE SEQUENCE</scope>
    <source>
        <strain evidence="10">GKL-02</strain>
    </source>
</reference>
<keyword evidence="4 8" id="KW-0479">Metal-binding</keyword>
<evidence type="ECO:0000256" key="1">
    <source>
        <dbReference type="ARBA" id="ARBA00001946"/>
    </source>
</evidence>
<evidence type="ECO:0000256" key="8">
    <source>
        <dbReference type="HAMAP-Rule" id="MF_00265"/>
    </source>
</evidence>
<gene>
    <name evidence="8" type="primary">vapC</name>
    <name evidence="10" type="ORF">QJT81_06075</name>
</gene>
<dbReference type="InterPro" id="IPR050556">
    <property type="entry name" value="Type_II_TA_system_RNase"/>
</dbReference>
<evidence type="ECO:0000259" key="9">
    <source>
        <dbReference type="Pfam" id="PF01850"/>
    </source>
</evidence>
<dbReference type="GO" id="GO:0016787">
    <property type="term" value="F:hydrolase activity"/>
    <property type="evidence" value="ECO:0007669"/>
    <property type="project" value="UniProtKB-KW"/>
</dbReference>
<dbReference type="CDD" id="cd18731">
    <property type="entry name" value="PIN_NgFitB-like"/>
    <property type="match status" value="1"/>
</dbReference>
<keyword evidence="2 8" id="KW-1277">Toxin-antitoxin system</keyword>
<dbReference type="InterPro" id="IPR022907">
    <property type="entry name" value="VapC_family"/>
</dbReference>